<keyword evidence="2" id="KW-0378">Hydrolase</keyword>
<evidence type="ECO:0000259" key="1">
    <source>
        <dbReference type="Pfam" id="PF01738"/>
    </source>
</evidence>
<accession>A0A3M2JCU3</accession>
<protein>
    <submittedName>
        <fullName evidence="2">Dienelactone hydrolase</fullName>
    </submittedName>
</protein>
<comment type="caution">
    <text evidence="2">The sequence shown here is derived from an EMBL/GenBank/DDBJ whole genome shotgun (WGS) entry which is preliminary data.</text>
</comment>
<evidence type="ECO:0000313" key="3">
    <source>
        <dbReference type="Proteomes" id="UP000269289"/>
    </source>
</evidence>
<name>A0A3M2JCU3_9CELL</name>
<evidence type="ECO:0000313" key="2">
    <source>
        <dbReference type="EMBL" id="RMI09710.1"/>
    </source>
</evidence>
<dbReference type="Gene3D" id="3.40.50.1820">
    <property type="entry name" value="alpha/beta hydrolase"/>
    <property type="match status" value="1"/>
</dbReference>
<dbReference type="PANTHER" id="PTHR46623">
    <property type="entry name" value="CARBOXYMETHYLENEBUTENOLIDASE-RELATED"/>
    <property type="match status" value="1"/>
</dbReference>
<dbReference type="RefSeq" id="WP_122149165.1">
    <property type="nucleotide sequence ID" value="NZ_RFFI01000042.1"/>
</dbReference>
<dbReference type="Proteomes" id="UP000269289">
    <property type="component" value="Unassembled WGS sequence"/>
</dbReference>
<organism evidence="2 3">
    <name type="scientific">Cellulomonas triticagri</name>
    <dbReference type="NCBI Taxonomy" id="2483352"/>
    <lineage>
        <taxon>Bacteria</taxon>
        <taxon>Bacillati</taxon>
        <taxon>Actinomycetota</taxon>
        <taxon>Actinomycetes</taxon>
        <taxon>Micrococcales</taxon>
        <taxon>Cellulomonadaceae</taxon>
        <taxon>Cellulomonas</taxon>
    </lineage>
</organism>
<dbReference type="Pfam" id="PF01738">
    <property type="entry name" value="DLH"/>
    <property type="match status" value="1"/>
</dbReference>
<dbReference type="GO" id="GO:0016787">
    <property type="term" value="F:hydrolase activity"/>
    <property type="evidence" value="ECO:0007669"/>
    <property type="project" value="UniProtKB-KW"/>
</dbReference>
<dbReference type="InterPro" id="IPR002925">
    <property type="entry name" value="Dienelactn_hydro"/>
</dbReference>
<keyword evidence="3" id="KW-1185">Reference proteome</keyword>
<gene>
    <name evidence="2" type="ORF">EBM89_09275</name>
</gene>
<dbReference type="AlphaFoldDB" id="A0A3M2JCU3"/>
<dbReference type="EMBL" id="RFFI01000042">
    <property type="protein sequence ID" value="RMI09710.1"/>
    <property type="molecule type" value="Genomic_DNA"/>
</dbReference>
<dbReference type="PANTHER" id="PTHR46623:SF6">
    <property type="entry name" value="ALPHA_BETA-HYDROLASES SUPERFAMILY PROTEIN"/>
    <property type="match status" value="1"/>
</dbReference>
<dbReference type="InterPro" id="IPR029058">
    <property type="entry name" value="AB_hydrolase_fold"/>
</dbReference>
<dbReference type="OrthoDB" id="2834584at2"/>
<sequence length="191" mass="20128">MAEVVLFHHSGGLTPGFRSFADDLRAAGHTVHTPDLFEGRTFADVAEGVAFAETFGEGEFARRAAAAVADLPTDVVYGGASFGAARAAEQVLTRPGARAAFFLYGAVAPSWWDATWPEGVPAQAHQAEVDPWREPEAEEEFVATVPGADLYVYPVTGHLFAEPGHADHDAEAAALAAQRVLALLSAVDAAR</sequence>
<dbReference type="InterPro" id="IPR051049">
    <property type="entry name" value="Dienelactone_hydrolase-like"/>
</dbReference>
<feature type="domain" description="Dienelactone hydrolase" evidence="1">
    <location>
        <begin position="4"/>
        <end position="185"/>
    </location>
</feature>
<dbReference type="SUPFAM" id="SSF53474">
    <property type="entry name" value="alpha/beta-Hydrolases"/>
    <property type="match status" value="1"/>
</dbReference>
<reference evidence="2 3" key="1">
    <citation type="submission" date="2018-10" db="EMBL/GenBank/DDBJ databases">
        <title>Isolation, diversity and antifungal activity of actinobacteria from wheat.</title>
        <authorList>
            <person name="Han C."/>
        </authorList>
    </citation>
    <scope>NUCLEOTIDE SEQUENCE [LARGE SCALE GENOMIC DNA]</scope>
    <source>
        <strain evidence="2 3">NEAU-YY56</strain>
    </source>
</reference>
<proteinExistence type="predicted"/>